<keyword evidence="4" id="KW-1185">Reference proteome</keyword>
<sequence length="460" mass="53401">MTDTPTTREMVTLPSTTDKRPSATDFDSIIYVKVGKGGGEQTFDVYKGVLRFYSGYFRTAIENIESGRFAESQNGVIKLPDHEPGTFNLFRAWLHRRVLPIVGDPSSGDDWARLIKLWCFGGRHNIPLLQNETLSCIAYTMGKTSTIPTDQLRYVWKNTTKGAKLRTYFVKTIWTRFKGAESLIRHPERYSFEIVYDLLLYGLEKRPVHENYLLHPAFHHSHIFPAFFPSHRNLNINHANMTGREAMALPSTPAKKPSITDFDRIIRIKVGQTNPQIFDVHKGVLKFYSGYFRKVIENVENGRFAEAEENMITLPDEETEVFKLFQGWLYTRELPKESQNPLIKLWCFGDRRAVPLLQNEAIDAIREVNYNLKTQPDHMLRFVFDHTTSDAPLRSFLITSIAARCTGSAFVERTENWPVEALHHLIKHFFDERPKRTPRDEFNKRNMCEWHVHEEGVKCD</sequence>
<feature type="domain" description="BTB" evidence="2">
    <location>
        <begin position="262"/>
        <end position="338"/>
    </location>
</feature>
<gene>
    <name evidence="3" type="ORF">HII31_09705</name>
</gene>
<dbReference type="Pfam" id="PF00651">
    <property type="entry name" value="BTB"/>
    <property type="match status" value="1"/>
</dbReference>
<dbReference type="InterPro" id="IPR000210">
    <property type="entry name" value="BTB/POZ_dom"/>
</dbReference>
<evidence type="ECO:0000256" key="1">
    <source>
        <dbReference type="SAM" id="MobiDB-lite"/>
    </source>
</evidence>
<name>A0A8H6RE28_9PEZI</name>
<protein>
    <recommendedName>
        <fullName evidence="2">BTB domain-containing protein</fullName>
    </recommendedName>
</protein>
<dbReference type="PROSITE" id="PS50097">
    <property type="entry name" value="BTB"/>
    <property type="match status" value="1"/>
</dbReference>
<organism evidence="3 4">
    <name type="scientific">Pseudocercospora fuligena</name>
    <dbReference type="NCBI Taxonomy" id="685502"/>
    <lineage>
        <taxon>Eukaryota</taxon>
        <taxon>Fungi</taxon>
        <taxon>Dikarya</taxon>
        <taxon>Ascomycota</taxon>
        <taxon>Pezizomycotina</taxon>
        <taxon>Dothideomycetes</taxon>
        <taxon>Dothideomycetidae</taxon>
        <taxon>Mycosphaerellales</taxon>
        <taxon>Mycosphaerellaceae</taxon>
        <taxon>Pseudocercospora</taxon>
    </lineage>
</organism>
<evidence type="ECO:0000313" key="4">
    <source>
        <dbReference type="Proteomes" id="UP000660729"/>
    </source>
</evidence>
<evidence type="ECO:0000313" key="3">
    <source>
        <dbReference type="EMBL" id="KAF7188782.1"/>
    </source>
</evidence>
<dbReference type="PANTHER" id="PTHR47843">
    <property type="entry name" value="BTB DOMAIN-CONTAINING PROTEIN-RELATED"/>
    <property type="match status" value="1"/>
</dbReference>
<feature type="region of interest" description="Disordered" evidence="1">
    <location>
        <begin position="1"/>
        <end position="20"/>
    </location>
</feature>
<dbReference type="Gene3D" id="3.30.710.10">
    <property type="entry name" value="Potassium Channel Kv1.1, Chain A"/>
    <property type="match status" value="2"/>
</dbReference>
<evidence type="ECO:0000259" key="2">
    <source>
        <dbReference type="PROSITE" id="PS50097"/>
    </source>
</evidence>
<proteinExistence type="predicted"/>
<dbReference type="Proteomes" id="UP000660729">
    <property type="component" value="Unassembled WGS sequence"/>
</dbReference>
<comment type="caution">
    <text evidence="3">The sequence shown here is derived from an EMBL/GenBank/DDBJ whole genome shotgun (WGS) entry which is preliminary data.</text>
</comment>
<accession>A0A8H6RE28</accession>
<dbReference type="InterPro" id="IPR011333">
    <property type="entry name" value="SKP1/BTB/POZ_sf"/>
</dbReference>
<reference evidence="3" key="1">
    <citation type="submission" date="2020-04" db="EMBL/GenBank/DDBJ databases">
        <title>Draft genome resource of the tomato pathogen Pseudocercospora fuligena.</title>
        <authorList>
            <person name="Zaccaron A."/>
        </authorList>
    </citation>
    <scope>NUCLEOTIDE SEQUENCE</scope>
    <source>
        <strain evidence="3">PF001</strain>
    </source>
</reference>
<dbReference type="EMBL" id="JABCIY010000204">
    <property type="protein sequence ID" value="KAF7188782.1"/>
    <property type="molecule type" value="Genomic_DNA"/>
</dbReference>
<dbReference type="OrthoDB" id="194443at2759"/>
<dbReference type="AlphaFoldDB" id="A0A8H6RE28"/>
<dbReference type="CDD" id="cd18186">
    <property type="entry name" value="BTB_POZ_ZBTB_KLHL-like"/>
    <property type="match status" value="1"/>
</dbReference>
<dbReference type="PANTHER" id="PTHR47843:SF2">
    <property type="entry name" value="BTB DOMAIN-CONTAINING PROTEIN"/>
    <property type="match status" value="1"/>
</dbReference>
<dbReference type="SUPFAM" id="SSF54695">
    <property type="entry name" value="POZ domain"/>
    <property type="match status" value="1"/>
</dbReference>
<feature type="compositionally biased region" description="Polar residues" evidence="1">
    <location>
        <begin position="1"/>
        <end position="16"/>
    </location>
</feature>